<comment type="caution">
    <text evidence="3">The sequence shown here is derived from an EMBL/GenBank/DDBJ whole genome shotgun (WGS) entry which is preliminary data.</text>
</comment>
<feature type="compositionally biased region" description="Basic and acidic residues" evidence="1">
    <location>
        <begin position="92"/>
        <end position="105"/>
    </location>
</feature>
<reference evidence="4" key="1">
    <citation type="journal article" date="2019" name="Int. J. Syst. Evol. Microbiol.">
        <title>The Global Catalogue of Microorganisms (GCM) 10K type strain sequencing project: providing services to taxonomists for standard genome sequencing and annotation.</title>
        <authorList>
            <consortium name="The Broad Institute Genomics Platform"/>
            <consortium name="The Broad Institute Genome Sequencing Center for Infectious Disease"/>
            <person name="Wu L."/>
            <person name="Ma J."/>
        </authorList>
    </citation>
    <scope>NUCLEOTIDE SEQUENCE [LARGE SCALE GENOMIC DNA]</scope>
    <source>
        <strain evidence="4">CCM 7282</strain>
    </source>
</reference>
<evidence type="ECO:0000313" key="3">
    <source>
        <dbReference type="EMBL" id="GGC95945.1"/>
    </source>
</evidence>
<gene>
    <name evidence="3" type="ORF">GCM10007216_28400</name>
</gene>
<dbReference type="Proteomes" id="UP000619534">
    <property type="component" value="Unassembled WGS sequence"/>
</dbReference>
<accession>A0ABQ1PF72</accession>
<feature type="signal peptide" evidence="2">
    <location>
        <begin position="1"/>
        <end position="25"/>
    </location>
</feature>
<feature type="chain" id="PRO_5046102882" evidence="2">
    <location>
        <begin position="26"/>
        <end position="311"/>
    </location>
</feature>
<keyword evidence="4" id="KW-1185">Reference proteome</keyword>
<name>A0ABQ1PF72_9BACI</name>
<keyword evidence="2" id="KW-0732">Signal</keyword>
<proteinExistence type="predicted"/>
<protein>
    <submittedName>
        <fullName evidence="3">Uncharacterized protein</fullName>
    </submittedName>
</protein>
<feature type="compositionally biased region" description="Basic and acidic residues" evidence="1">
    <location>
        <begin position="115"/>
        <end position="164"/>
    </location>
</feature>
<evidence type="ECO:0000256" key="2">
    <source>
        <dbReference type="SAM" id="SignalP"/>
    </source>
</evidence>
<organism evidence="3 4">
    <name type="scientific">Thalassobacillus devorans</name>
    <dbReference type="NCBI Taxonomy" id="279813"/>
    <lineage>
        <taxon>Bacteria</taxon>
        <taxon>Bacillati</taxon>
        <taxon>Bacillota</taxon>
        <taxon>Bacilli</taxon>
        <taxon>Bacillales</taxon>
        <taxon>Bacillaceae</taxon>
        <taxon>Thalassobacillus</taxon>
    </lineage>
</organism>
<feature type="compositionally biased region" description="Polar residues" evidence="1">
    <location>
        <begin position="70"/>
        <end position="91"/>
    </location>
</feature>
<feature type="region of interest" description="Disordered" evidence="1">
    <location>
        <begin position="30"/>
        <end position="264"/>
    </location>
</feature>
<sequence length="311" mass="33125">MRTRPLLYVCLMVLAVFFLPADTFANNGNTLEQASPQADEETSNPVAVEAAEKGGETSQAAKKQAAEKVSQASDTAETASSHGKETTGNINKQDKKDKHAEDAADKPLPPQANEKASETGDKVKQEAAQKKETVKKAVTDNPHENKGRSNRPVEKSSAKNEEPATKTNTPKSSKDKQADGKKDLQPVEAEAEPTKVKVEPSAADQGDSKAPVPADDQERNKQGQEQSAPQPEPRKKPIAQIHMTKPASFPSPVSSGGGDLGGKTAFSFIKGNLPDSFLLVAAHSQTIGMRSDFLTDQWVNAPPAEPPKTAS</sequence>
<dbReference type="EMBL" id="BMCJ01000005">
    <property type="protein sequence ID" value="GGC95945.1"/>
    <property type="molecule type" value="Genomic_DNA"/>
</dbReference>
<evidence type="ECO:0000313" key="4">
    <source>
        <dbReference type="Proteomes" id="UP000619534"/>
    </source>
</evidence>
<evidence type="ECO:0000256" key="1">
    <source>
        <dbReference type="SAM" id="MobiDB-lite"/>
    </source>
</evidence>
<dbReference type="RefSeq" id="WP_062443176.1">
    <property type="nucleotide sequence ID" value="NZ_BMCJ01000005.1"/>
</dbReference>
<feature type="compositionally biased region" description="Basic and acidic residues" evidence="1">
    <location>
        <begin position="172"/>
        <end position="185"/>
    </location>
</feature>